<feature type="transmembrane region" description="Helical" evidence="8">
    <location>
        <begin position="289"/>
        <end position="310"/>
    </location>
</feature>
<keyword evidence="5 8" id="KW-1133">Transmembrane helix</keyword>
<feature type="region of interest" description="Disordered" evidence="7">
    <location>
        <begin position="386"/>
        <end position="425"/>
    </location>
</feature>
<feature type="transmembrane region" description="Helical" evidence="8">
    <location>
        <begin position="356"/>
        <end position="376"/>
    </location>
</feature>
<accession>A0ABU0YV87</accession>
<evidence type="ECO:0000256" key="2">
    <source>
        <dbReference type="ARBA" id="ARBA00022448"/>
    </source>
</evidence>
<dbReference type="InterPro" id="IPR020846">
    <property type="entry name" value="MFS_dom"/>
</dbReference>
<sequence>MWKSIQPVLPVLLTVVLMEGALGILSPLIGFRLASSGASTFVVGAAASAYFLGFLLGTLTCQRMIRRVGHIRAFGVYAVCASNAAILFTVLHDQTFWILLRGFAGYALAGAFVVIESWMTDKASEENRGRVFAMYTTASWAASGVSPLLLNFDAPGGILLFVLVTIGLSAAMIPLAVTKVGNPKIDEHQHLPLSRLFRASPTGVVCAFGSGMMNAGLYGLFPAYIKDHGLGEKELSLLYSITTVAALVTQYPIGFVSDHFGRRPIIVGIMLVSTCMSLLLYALPDVSFTWMVVLFFILTAFESPLYALGVGQTTDYVERHEFVAASSGLLFAWGLGSCFGPTIAGSVMHAAGPQGLLLFAAGCFLAVALFTTYRALRRRAKTPEEQSDYVAVPLTQGTYGAPELDPRGEYKPHPPAPAAQAGDAE</sequence>
<dbReference type="PANTHER" id="PTHR23521">
    <property type="entry name" value="TRANSPORTER MFS SUPERFAMILY"/>
    <property type="match status" value="1"/>
</dbReference>
<dbReference type="SUPFAM" id="SSF103473">
    <property type="entry name" value="MFS general substrate transporter"/>
    <property type="match status" value="1"/>
</dbReference>
<evidence type="ECO:0000259" key="9">
    <source>
        <dbReference type="PROSITE" id="PS50850"/>
    </source>
</evidence>
<proteinExistence type="predicted"/>
<dbReference type="RefSeq" id="WP_379962133.1">
    <property type="nucleotide sequence ID" value="NZ_JAUYVI010000014.1"/>
</dbReference>
<evidence type="ECO:0000256" key="5">
    <source>
        <dbReference type="ARBA" id="ARBA00022989"/>
    </source>
</evidence>
<dbReference type="Proteomes" id="UP001230156">
    <property type="component" value="Unassembled WGS sequence"/>
</dbReference>
<dbReference type="PANTHER" id="PTHR23521:SF2">
    <property type="entry name" value="TRANSPORTER MFS SUPERFAMILY"/>
    <property type="match status" value="1"/>
</dbReference>
<feature type="transmembrane region" description="Helical" evidence="8">
    <location>
        <begin position="265"/>
        <end position="283"/>
    </location>
</feature>
<dbReference type="EMBL" id="JAUYVI010000014">
    <property type="protein sequence ID" value="MDQ7251609.1"/>
    <property type="molecule type" value="Genomic_DNA"/>
</dbReference>
<dbReference type="Pfam" id="PF07690">
    <property type="entry name" value="MFS_1"/>
    <property type="match status" value="1"/>
</dbReference>
<evidence type="ECO:0000256" key="8">
    <source>
        <dbReference type="SAM" id="Phobius"/>
    </source>
</evidence>
<evidence type="ECO:0000313" key="10">
    <source>
        <dbReference type="EMBL" id="MDQ7251609.1"/>
    </source>
</evidence>
<keyword evidence="11" id="KW-1185">Reference proteome</keyword>
<name>A0ABU0YV87_9PROT</name>
<dbReference type="InterPro" id="IPR047200">
    <property type="entry name" value="MFS_YcaD-like"/>
</dbReference>
<dbReference type="InterPro" id="IPR005829">
    <property type="entry name" value="Sugar_transporter_CS"/>
</dbReference>
<dbReference type="InterPro" id="IPR011701">
    <property type="entry name" value="MFS"/>
</dbReference>
<comment type="caution">
    <text evidence="10">The sequence shown here is derived from an EMBL/GenBank/DDBJ whole genome shotgun (WGS) entry which is preliminary data.</text>
</comment>
<evidence type="ECO:0000256" key="7">
    <source>
        <dbReference type="SAM" id="MobiDB-lite"/>
    </source>
</evidence>
<feature type="transmembrane region" description="Helical" evidence="8">
    <location>
        <begin position="199"/>
        <end position="225"/>
    </location>
</feature>
<feature type="transmembrane region" description="Helical" evidence="8">
    <location>
        <begin position="322"/>
        <end position="344"/>
    </location>
</feature>
<feature type="transmembrane region" description="Helical" evidence="8">
    <location>
        <begin position="237"/>
        <end position="253"/>
    </location>
</feature>
<keyword evidence="2" id="KW-0813">Transport</keyword>
<dbReference type="PROSITE" id="PS00216">
    <property type="entry name" value="SUGAR_TRANSPORT_1"/>
    <property type="match status" value="1"/>
</dbReference>
<keyword evidence="6 8" id="KW-0472">Membrane</keyword>
<feature type="transmembrane region" description="Helical" evidence="8">
    <location>
        <begin position="97"/>
        <end position="119"/>
    </location>
</feature>
<feature type="transmembrane region" description="Helical" evidence="8">
    <location>
        <begin position="158"/>
        <end position="178"/>
    </location>
</feature>
<organism evidence="10 11">
    <name type="scientific">Dongia sedimenti</name>
    <dbReference type="NCBI Taxonomy" id="3064282"/>
    <lineage>
        <taxon>Bacteria</taxon>
        <taxon>Pseudomonadati</taxon>
        <taxon>Pseudomonadota</taxon>
        <taxon>Alphaproteobacteria</taxon>
        <taxon>Rhodospirillales</taxon>
        <taxon>Dongiaceae</taxon>
        <taxon>Dongia</taxon>
    </lineage>
</organism>
<reference evidence="11" key="1">
    <citation type="submission" date="2023-08" db="EMBL/GenBank/DDBJ databases">
        <title>Rhodospirillaceae gen. nov., a novel taxon isolated from the Yangtze River Yuezi River estuary sludge.</title>
        <authorList>
            <person name="Ruan L."/>
        </authorList>
    </citation>
    <scope>NUCLEOTIDE SEQUENCE [LARGE SCALE GENOMIC DNA]</scope>
    <source>
        <strain evidence="11">R-7</strain>
    </source>
</reference>
<feature type="transmembrane region" description="Helical" evidence="8">
    <location>
        <begin position="71"/>
        <end position="91"/>
    </location>
</feature>
<dbReference type="InterPro" id="IPR036259">
    <property type="entry name" value="MFS_trans_sf"/>
</dbReference>
<feature type="domain" description="Major facilitator superfamily (MFS) profile" evidence="9">
    <location>
        <begin position="195"/>
        <end position="425"/>
    </location>
</feature>
<comment type="subcellular location">
    <subcellularLocation>
        <location evidence="1">Cell membrane</location>
        <topology evidence="1">Multi-pass membrane protein</topology>
    </subcellularLocation>
</comment>
<evidence type="ECO:0000313" key="11">
    <source>
        <dbReference type="Proteomes" id="UP001230156"/>
    </source>
</evidence>
<evidence type="ECO:0000256" key="4">
    <source>
        <dbReference type="ARBA" id="ARBA00022692"/>
    </source>
</evidence>
<gene>
    <name evidence="10" type="ORF">Q8A70_28235</name>
</gene>
<evidence type="ECO:0000256" key="1">
    <source>
        <dbReference type="ARBA" id="ARBA00004651"/>
    </source>
</evidence>
<feature type="transmembrane region" description="Helical" evidence="8">
    <location>
        <begin position="39"/>
        <end position="59"/>
    </location>
</feature>
<dbReference type="CDD" id="cd17477">
    <property type="entry name" value="MFS_YcaD_like"/>
    <property type="match status" value="1"/>
</dbReference>
<evidence type="ECO:0000256" key="6">
    <source>
        <dbReference type="ARBA" id="ARBA00023136"/>
    </source>
</evidence>
<protein>
    <submittedName>
        <fullName evidence="10">MFS transporter</fullName>
    </submittedName>
</protein>
<keyword evidence="4 8" id="KW-0812">Transmembrane</keyword>
<evidence type="ECO:0000256" key="3">
    <source>
        <dbReference type="ARBA" id="ARBA00022475"/>
    </source>
</evidence>
<feature type="transmembrane region" description="Helical" evidence="8">
    <location>
        <begin position="131"/>
        <end position="152"/>
    </location>
</feature>
<keyword evidence="3" id="KW-1003">Cell membrane</keyword>
<dbReference type="PROSITE" id="PS50850">
    <property type="entry name" value="MFS"/>
    <property type="match status" value="1"/>
</dbReference>
<dbReference type="Gene3D" id="1.20.1250.20">
    <property type="entry name" value="MFS general substrate transporter like domains"/>
    <property type="match status" value="2"/>
</dbReference>